<dbReference type="AlphaFoldDB" id="A0A1F6LGN9"/>
<evidence type="ECO:0000256" key="6">
    <source>
        <dbReference type="ARBA" id="ARBA00023136"/>
    </source>
</evidence>
<dbReference type="NCBIfam" id="TIGR03025">
    <property type="entry name" value="EPS_sugtrans"/>
    <property type="match status" value="1"/>
</dbReference>
<comment type="subcellular location">
    <subcellularLocation>
        <location evidence="1">Membrane</location>
        <topology evidence="1">Multi-pass membrane protein</topology>
    </subcellularLocation>
</comment>
<dbReference type="GO" id="GO:0016020">
    <property type="term" value="C:membrane"/>
    <property type="evidence" value="ECO:0007669"/>
    <property type="project" value="UniProtKB-SubCell"/>
</dbReference>
<dbReference type="Gene3D" id="3.40.50.720">
    <property type="entry name" value="NAD(P)-binding Rossmann-like Domain"/>
    <property type="match status" value="1"/>
</dbReference>
<evidence type="ECO:0000313" key="9">
    <source>
        <dbReference type="EMBL" id="OGH58600.1"/>
    </source>
</evidence>
<keyword evidence="6 7" id="KW-0472">Membrane</keyword>
<comment type="similarity">
    <text evidence="2">Belongs to the bacterial sugar transferase family.</text>
</comment>
<feature type="transmembrane region" description="Helical" evidence="7">
    <location>
        <begin position="7"/>
        <end position="31"/>
    </location>
</feature>
<dbReference type="InterPro" id="IPR003362">
    <property type="entry name" value="Bact_transf"/>
</dbReference>
<comment type="caution">
    <text evidence="9">The sequence shown here is derived from an EMBL/GenBank/DDBJ whole genome shotgun (WGS) entry which is preliminary data.</text>
</comment>
<name>A0A1F6LGN9_9BACT</name>
<dbReference type="GO" id="GO:0016780">
    <property type="term" value="F:phosphotransferase activity, for other substituted phosphate groups"/>
    <property type="evidence" value="ECO:0007669"/>
    <property type="project" value="TreeGrafter"/>
</dbReference>
<proteinExistence type="inferred from homology"/>
<evidence type="ECO:0000256" key="1">
    <source>
        <dbReference type="ARBA" id="ARBA00004141"/>
    </source>
</evidence>
<dbReference type="PANTHER" id="PTHR30576">
    <property type="entry name" value="COLANIC BIOSYNTHESIS UDP-GLUCOSE LIPID CARRIER TRANSFERASE"/>
    <property type="match status" value="1"/>
</dbReference>
<evidence type="ECO:0000256" key="5">
    <source>
        <dbReference type="ARBA" id="ARBA00022989"/>
    </source>
</evidence>
<keyword evidence="3" id="KW-0808">Transferase</keyword>
<reference evidence="9 10" key="1">
    <citation type="journal article" date="2016" name="Nat. Commun.">
        <title>Thousands of microbial genomes shed light on interconnected biogeochemical processes in an aquifer system.</title>
        <authorList>
            <person name="Anantharaman K."/>
            <person name="Brown C.T."/>
            <person name="Hug L.A."/>
            <person name="Sharon I."/>
            <person name="Castelle C.J."/>
            <person name="Probst A.J."/>
            <person name="Thomas B.C."/>
            <person name="Singh A."/>
            <person name="Wilkins M.J."/>
            <person name="Karaoz U."/>
            <person name="Brodie E.L."/>
            <person name="Williams K.H."/>
            <person name="Hubbard S.S."/>
            <person name="Banfield J.F."/>
        </authorList>
    </citation>
    <scope>NUCLEOTIDE SEQUENCE [LARGE SCALE GENOMIC DNA]</scope>
</reference>
<dbReference type="Pfam" id="PF13727">
    <property type="entry name" value="CoA_binding_3"/>
    <property type="match status" value="1"/>
</dbReference>
<dbReference type="EMBL" id="MFPS01000009">
    <property type="protein sequence ID" value="OGH58600.1"/>
    <property type="molecule type" value="Genomic_DNA"/>
</dbReference>
<evidence type="ECO:0000259" key="8">
    <source>
        <dbReference type="Pfam" id="PF02397"/>
    </source>
</evidence>
<evidence type="ECO:0000256" key="4">
    <source>
        <dbReference type="ARBA" id="ARBA00022692"/>
    </source>
</evidence>
<dbReference type="InterPro" id="IPR017475">
    <property type="entry name" value="EPS_sugar_tfrase"/>
</dbReference>
<evidence type="ECO:0000313" key="10">
    <source>
        <dbReference type="Proteomes" id="UP000177067"/>
    </source>
</evidence>
<dbReference type="PANTHER" id="PTHR30576:SF0">
    <property type="entry name" value="UNDECAPRENYL-PHOSPHATE N-ACETYLGALACTOSAMINYL 1-PHOSPHATE TRANSFERASE-RELATED"/>
    <property type="match status" value="1"/>
</dbReference>
<evidence type="ECO:0000256" key="3">
    <source>
        <dbReference type="ARBA" id="ARBA00022679"/>
    </source>
</evidence>
<protein>
    <recommendedName>
        <fullName evidence="8">Bacterial sugar transferase domain-containing protein</fullName>
    </recommendedName>
</protein>
<feature type="transmembrane region" description="Helical" evidence="7">
    <location>
        <begin position="51"/>
        <end position="72"/>
    </location>
</feature>
<feature type="transmembrane region" description="Helical" evidence="7">
    <location>
        <begin position="84"/>
        <end position="104"/>
    </location>
</feature>
<keyword evidence="5 7" id="KW-1133">Transmembrane helix</keyword>
<feature type="transmembrane region" description="Helical" evidence="7">
    <location>
        <begin position="116"/>
        <end position="133"/>
    </location>
</feature>
<feature type="domain" description="Bacterial sugar transferase" evidence="8">
    <location>
        <begin position="266"/>
        <end position="467"/>
    </location>
</feature>
<organism evidence="9 10">
    <name type="scientific">Candidatus Magasanikbacteria bacterium RIFCSPHIGHO2_01_FULL_33_34</name>
    <dbReference type="NCBI Taxonomy" id="1798671"/>
    <lineage>
        <taxon>Bacteria</taxon>
        <taxon>Candidatus Magasanikiibacteriota</taxon>
    </lineage>
</organism>
<sequence length="473" mass="54648">MKRSELFITAIQVPVDLLLLLFAAISAYYLRFSDWAVDWKPVIFDISANEYISLVLPIALVWIIIFAFAGLYSTDPNRKLLPELQKVIFACSSGLALVAVYVMFRQQVFDSRFLVVVSWVFAVVYMVLGRIAMRLFKRRLYKAGIGSRKIVVIGHHGTSADEIINFLKDHKEMGYLIVGQFVHFDNSTISTLHNLKVDEIIFTNPRAHETETLQAIKYCNEHQIVFKYSADLFDTFSSNMRVSPLAGIPIVELRSTPLEGWARILKRIFDIVMSIFVLVIVSPIMIFTSVFIFFETGLPIIYKNERVGLKSKKFFTLKFRSMYKKDCTGKQFGEEGVHAEEREKDLIKEKSIKDGPIYKITDDPRVTKFGRFIRRWSIDELPQFFNVLGGSMSIVGPRPHQPREVDKYESEYRYVLSLKPGITGLAQISGRSDLTFAEEMRLDVFYIEKWSLWIDLVIFIKTPFILFKKRKAL</sequence>
<evidence type="ECO:0000256" key="2">
    <source>
        <dbReference type="ARBA" id="ARBA00006464"/>
    </source>
</evidence>
<dbReference type="Proteomes" id="UP000177067">
    <property type="component" value="Unassembled WGS sequence"/>
</dbReference>
<evidence type="ECO:0000256" key="7">
    <source>
        <dbReference type="SAM" id="Phobius"/>
    </source>
</evidence>
<keyword evidence="4 7" id="KW-0812">Transmembrane</keyword>
<accession>A0A1F6LGN9</accession>
<gene>
    <name evidence="9" type="ORF">A2725_02770</name>
</gene>
<dbReference type="Pfam" id="PF02397">
    <property type="entry name" value="Bac_transf"/>
    <property type="match status" value="1"/>
</dbReference>
<feature type="transmembrane region" description="Helical" evidence="7">
    <location>
        <begin position="271"/>
        <end position="294"/>
    </location>
</feature>